<accession>A0ACC1K4D9</accession>
<organism evidence="1 2">
    <name type="scientific">Coemansia nantahalensis</name>
    <dbReference type="NCBI Taxonomy" id="2789366"/>
    <lineage>
        <taxon>Eukaryota</taxon>
        <taxon>Fungi</taxon>
        <taxon>Fungi incertae sedis</taxon>
        <taxon>Zoopagomycota</taxon>
        <taxon>Kickxellomycotina</taxon>
        <taxon>Kickxellomycetes</taxon>
        <taxon>Kickxellales</taxon>
        <taxon>Kickxellaceae</taxon>
        <taxon>Coemansia</taxon>
    </lineage>
</organism>
<protein>
    <submittedName>
        <fullName evidence="1">Uncharacterized protein</fullName>
    </submittedName>
</protein>
<evidence type="ECO:0000313" key="1">
    <source>
        <dbReference type="EMBL" id="KAJ2773215.1"/>
    </source>
</evidence>
<sequence length="1206" mass="129932">MAHGNSGARSTGLNVGGTLRTSVTRRRRSTAGVPAAWMSHVLRPAQDTDSIDYSNLDALFPEADDEPVPVQRASSSEQLAAKLKALTAQRADASGELCPLPTRRQMFGLYLDSSPAGRRWDQVDAALNLLIAVVHMVNTTHIGTGQLAVPYWALLGEAALGGLLLLQFVPRYLLAPDPLEYMRSQFSIVSLITALLPIAVLANNVLDPSVHETFMSAGNWVFLYPVIFWRLQPALLRCLVPIKNVYRMSPMTRNVLRVLTAVLTTVLAITVLTHVMVYYQSKTGEVQSFDEAFFFIAVSAITGLSSDIEPDTWFTRGVVLLVMFVGLFWLPPRVAEMLSLWQDRSPWPAHFEEEANQMHVLVIGDLEYTALFEFLREFFCEDHGIRTVNTVVVVMSERSPGKEVAELLHDPSYVNRVKFVLGAPTSFSQLDAVQAERAQAVFLLSSKAADDAAKEDAAKVMVALAVRKFLRARRRTVPIYAQVLLPETTMHMELLADHVICIEELRLGLLAKNVLVPGFASLVAILTSSIPESITGALVRGAQSKPWLAEYARSLNDEIYPTRISSIFTGAKFHRAAQGIFQRTGATLFALLIPGDTEDQEPTIAINPIDYELRGGELGFVITDNALASVQIAYLSEASEVDVDAERAPLLPAGDSDGAPIAARQMPDLLSPTVPFGRNVMDTVIVTSDADSVDEAASHRTRSRSRAASSVAGSVACTADLIDMGDGAGPSLLAPELAKIVIEDDKPAKGTRGDSGNGSPDEFIQRAPLVFDPSLRKGADADAAGKKAEDAPKADRPTSPSKAAVAAAAPAAVQSRAPQPGPVEDTPDGLPGDLAGHVVVCDTSSEFPSNITYLVSCIRSAAPSEVTSIADSADAEVRRGSGSNGGGANPLASLYEQISRSYNKPKHADEKSAAPQGAFLNRQPIVILTPADVPDATAADLQRFGSVHVVTGSPLSRADLARVRIHTAGNAVVLANREEWVRAAADTASKLSLSGADTTATATADAPALLSVLNIEALTYSNADFFLSVEFIHRENMQFVGDTETLRINEVYGQAFLRPSFMSGRVYAPVMLDTLVCQAFYNEHLLEILQRLIFSHGNVTHALGMAKLREAGIDTAADATAADHDPHAGSGHVFLVAVPRRLRGCTYASLFSLCCFKHSAISIGLYRAAIHNRQPLWYVVPNPAPTCVLREGDRVYMIAATRPALE</sequence>
<proteinExistence type="predicted"/>
<name>A0ACC1K4D9_9FUNG</name>
<gene>
    <name evidence="1" type="ORF">IWQ57_001408</name>
</gene>
<keyword evidence="2" id="KW-1185">Reference proteome</keyword>
<dbReference type="EMBL" id="JANBUJ010000256">
    <property type="protein sequence ID" value="KAJ2773215.1"/>
    <property type="molecule type" value="Genomic_DNA"/>
</dbReference>
<reference evidence="1" key="1">
    <citation type="submission" date="2022-07" db="EMBL/GenBank/DDBJ databases">
        <title>Phylogenomic reconstructions and comparative analyses of Kickxellomycotina fungi.</title>
        <authorList>
            <person name="Reynolds N.K."/>
            <person name="Stajich J.E."/>
            <person name="Barry K."/>
            <person name="Grigoriev I.V."/>
            <person name="Crous P."/>
            <person name="Smith M.E."/>
        </authorList>
    </citation>
    <scope>NUCLEOTIDE SEQUENCE</scope>
    <source>
        <strain evidence="1">CBS 109366</strain>
    </source>
</reference>
<dbReference type="Proteomes" id="UP001140234">
    <property type="component" value="Unassembled WGS sequence"/>
</dbReference>
<comment type="caution">
    <text evidence="1">The sequence shown here is derived from an EMBL/GenBank/DDBJ whole genome shotgun (WGS) entry which is preliminary data.</text>
</comment>
<evidence type="ECO:0000313" key="2">
    <source>
        <dbReference type="Proteomes" id="UP001140234"/>
    </source>
</evidence>